<dbReference type="GO" id="GO:0005975">
    <property type="term" value="P:carbohydrate metabolic process"/>
    <property type="evidence" value="ECO:0007669"/>
    <property type="project" value="InterPro"/>
</dbReference>
<proteinExistence type="predicted"/>
<dbReference type="InterPro" id="IPR024705">
    <property type="entry name" value="Ssp411"/>
</dbReference>
<name>A0A382JB66_9ZZZZ</name>
<dbReference type="Gene3D" id="3.40.30.10">
    <property type="entry name" value="Glutaredoxin"/>
    <property type="match status" value="1"/>
</dbReference>
<dbReference type="SUPFAM" id="SSF52833">
    <property type="entry name" value="Thioredoxin-like"/>
    <property type="match status" value="1"/>
</dbReference>
<dbReference type="AlphaFoldDB" id="A0A382JB66"/>
<dbReference type="InterPro" id="IPR036249">
    <property type="entry name" value="Thioredoxin-like_sf"/>
</dbReference>
<evidence type="ECO:0000259" key="1">
    <source>
        <dbReference type="Pfam" id="PF03190"/>
    </source>
</evidence>
<feature type="domain" description="Spermatogenesis-associated protein 20-like TRX" evidence="1">
    <location>
        <begin position="2"/>
        <end position="163"/>
    </location>
</feature>
<organism evidence="2">
    <name type="scientific">marine metagenome</name>
    <dbReference type="NCBI Taxonomy" id="408172"/>
    <lineage>
        <taxon>unclassified sequences</taxon>
        <taxon>metagenomes</taxon>
        <taxon>ecological metagenomes</taxon>
    </lineage>
</organism>
<dbReference type="Gene3D" id="1.50.10.20">
    <property type="match status" value="1"/>
</dbReference>
<dbReference type="SUPFAM" id="SSF48208">
    <property type="entry name" value="Six-hairpin glycosidases"/>
    <property type="match status" value="1"/>
</dbReference>
<dbReference type="InterPro" id="IPR008928">
    <property type="entry name" value="6-hairpin_glycosidase_sf"/>
</dbReference>
<feature type="non-terminal residue" evidence="2">
    <location>
        <position position="300"/>
    </location>
</feature>
<sequence>MPNRLSKETSPYLLQHKDNPVNWFAWGLDAFGEAKARDVPVLLSVGYSSCHWCHVMEYESFENEEIAKAMNDNFVSVKVDREERPDIDSIYMSAVQSMTGQGGWPLTVFLTSEGLPFFGGTYYPPKPRGGMPGFGQILLAISDAYKNRRPEIEESGSYLREHIKTSITGTPATNNFEPRLLEQAYEQLLTQYDWEWGGFGNSIKFPQSMALEFLLRYHLNHPDSRALEMVETSLQKMASGGLYDHLGGGFHRYSTDKKWLVPHFEKMLYDNALLSRLYVHAFQVTGNNFYLTVAKDIYEY</sequence>
<gene>
    <name evidence="2" type="ORF">METZ01_LOCUS261371</name>
</gene>
<dbReference type="EMBL" id="UINC01072696">
    <property type="protein sequence ID" value="SVC08517.1"/>
    <property type="molecule type" value="Genomic_DNA"/>
</dbReference>
<accession>A0A382JB66</accession>
<dbReference type="PANTHER" id="PTHR42899">
    <property type="entry name" value="SPERMATOGENESIS-ASSOCIATED PROTEIN 20"/>
    <property type="match status" value="1"/>
</dbReference>
<reference evidence="2" key="1">
    <citation type="submission" date="2018-05" db="EMBL/GenBank/DDBJ databases">
        <authorList>
            <person name="Lanie J.A."/>
            <person name="Ng W.-L."/>
            <person name="Kazmierczak K.M."/>
            <person name="Andrzejewski T.M."/>
            <person name="Davidsen T.M."/>
            <person name="Wayne K.J."/>
            <person name="Tettelin H."/>
            <person name="Glass J.I."/>
            <person name="Rusch D."/>
            <person name="Podicherti R."/>
            <person name="Tsui H.-C.T."/>
            <person name="Winkler M.E."/>
        </authorList>
    </citation>
    <scope>NUCLEOTIDE SEQUENCE</scope>
</reference>
<dbReference type="PANTHER" id="PTHR42899:SF1">
    <property type="entry name" value="SPERMATOGENESIS-ASSOCIATED PROTEIN 20"/>
    <property type="match status" value="1"/>
</dbReference>
<dbReference type="Pfam" id="PF03190">
    <property type="entry name" value="Thioredox_DsbH"/>
    <property type="match status" value="1"/>
</dbReference>
<evidence type="ECO:0000313" key="2">
    <source>
        <dbReference type="EMBL" id="SVC08517.1"/>
    </source>
</evidence>
<protein>
    <recommendedName>
        <fullName evidence="1">Spermatogenesis-associated protein 20-like TRX domain-containing protein</fullName>
    </recommendedName>
</protein>
<dbReference type="CDD" id="cd02955">
    <property type="entry name" value="SSP411"/>
    <property type="match status" value="1"/>
</dbReference>
<dbReference type="InterPro" id="IPR004879">
    <property type="entry name" value="Ssp411-like_TRX"/>
</dbReference>